<reference evidence="2" key="1">
    <citation type="submission" date="2022-01" db="EMBL/GenBank/DDBJ databases">
        <title>Comparative genomics reveals a dynamic genome evolution in the ectomycorrhizal milk-cap (Lactarius) mushrooms.</title>
        <authorList>
            <consortium name="DOE Joint Genome Institute"/>
            <person name="Lebreton A."/>
            <person name="Tang N."/>
            <person name="Kuo A."/>
            <person name="LaButti K."/>
            <person name="Drula E."/>
            <person name="Barry K."/>
            <person name="Clum A."/>
            <person name="Lipzen A."/>
            <person name="Mousain D."/>
            <person name="Ng V."/>
            <person name="Wang R."/>
            <person name="Wang X."/>
            <person name="Dai Y."/>
            <person name="Henrissat B."/>
            <person name="Grigoriev I.V."/>
            <person name="Guerin-Laguette A."/>
            <person name="Yu F."/>
            <person name="Martin F.M."/>
        </authorList>
    </citation>
    <scope>NUCLEOTIDE SEQUENCE</scope>
    <source>
        <strain evidence="2">QP</strain>
    </source>
</reference>
<dbReference type="SMART" id="SM00239">
    <property type="entry name" value="C2"/>
    <property type="match status" value="1"/>
</dbReference>
<accession>A0AAD4LJP1</accession>
<proteinExistence type="predicted"/>
<dbReference type="SUPFAM" id="SSF49562">
    <property type="entry name" value="C2 domain (Calcium/lipid-binding domain, CaLB)"/>
    <property type="match status" value="1"/>
</dbReference>
<gene>
    <name evidence="2" type="ORF">EDB92DRAFT_414183</name>
</gene>
<dbReference type="Proteomes" id="UP001201163">
    <property type="component" value="Unassembled WGS sequence"/>
</dbReference>
<name>A0AAD4LJP1_9AGAM</name>
<evidence type="ECO:0000313" key="2">
    <source>
        <dbReference type="EMBL" id="KAH8993518.1"/>
    </source>
</evidence>
<feature type="domain" description="C2" evidence="1">
    <location>
        <begin position="61"/>
        <end position="183"/>
    </location>
</feature>
<comment type="caution">
    <text evidence="2">The sequence shown here is derived from an EMBL/GenBank/DDBJ whole genome shotgun (WGS) entry which is preliminary data.</text>
</comment>
<sequence>MELLFVTTGSGPIDNGGRQVNFTATKIRQWTTPLTAVGAFGVPQLWPLRKIWSTGKCFRIRPSGSRISGRGTQIAESQGSLSRVEVIVLRAHNLPRIKKRLGFERRFYVTVTNDTKTEKTKSVQIDGQTVRWDHMLGTFSTQRSSHLILRLYEKRRIHADVLVGTQEIPVETQTDVPFVLTNDDGQSNQPVTLYLTVVVSPAENALHDADEAMTTINLSNTWEGALERIKWVMDTLSPVAELHPIAKMAHGLLIAIPKTLLEQFQRDDNIGTLLVAMHDAFDFANQEDRFKAIRRDSRQAQILTLMLQHVCNCCDFIRSYANDSHFWERMLKNTGGQVDKKIEDFRSTLLEQRKAFLDEATITIEITALQILDDVGIISSQLDGMTTQLKWVSSQVSDAELDAKIREIPYGPGSRFTPDKGCLTGTRTAFLDFIVNWVNDPASERCLVLFGQAGTGKSSIAHEINNPNGRRITSSRLSLAISPTAILRSKPRWERS</sequence>
<dbReference type="PROSITE" id="PS50004">
    <property type="entry name" value="C2"/>
    <property type="match status" value="1"/>
</dbReference>
<dbReference type="Gene3D" id="2.60.40.150">
    <property type="entry name" value="C2 domain"/>
    <property type="match status" value="1"/>
</dbReference>
<keyword evidence="3" id="KW-1185">Reference proteome</keyword>
<protein>
    <recommendedName>
        <fullName evidence="1">C2 domain-containing protein</fullName>
    </recommendedName>
</protein>
<evidence type="ECO:0000313" key="3">
    <source>
        <dbReference type="Proteomes" id="UP001201163"/>
    </source>
</evidence>
<organism evidence="2 3">
    <name type="scientific">Lactarius akahatsu</name>
    <dbReference type="NCBI Taxonomy" id="416441"/>
    <lineage>
        <taxon>Eukaryota</taxon>
        <taxon>Fungi</taxon>
        <taxon>Dikarya</taxon>
        <taxon>Basidiomycota</taxon>
        <taxon>Agaricomycotina</taxon>
        <taxon>Agaricomycetes</taxon>
        <taxon>Russulales</taxon>
        <taxon>Russulaceae</taxon>
        <taxon>Lactarius</taxon>
    </lineage>
</organism>
<dbReference type="InterPro" id="IPR000008">
    <property type="entry name" value="C2_dom"/>
</dbReference>
<dbReference type="AlphaFoldDB" id="A0AAD4LJP1"/>
<dbReference type="InterPro" id="IPR035892">
    <property type="entry name" value="C2_domain_sf"/>
</dbReference>
<evidence type="ECO:0000259" key="1">
    <source>
        <dbReference type="PROSITE" id="PS50004"/>
    </source>
</evidence>
<dbReference type="Pfam" id="PF00168">
    <property type="entry name" value="C2"/>
    <property type="match status" value="1"/>
</dbReference>
<dbReference type="EMBL" id="JAKELL010000018">
    <property type="protein sequence ID" value="KAH8993518.1"/>
    <property type="molecule type" value="Genomic_DNA"/>
</dbReference>